<dbReference type="Proteomes" id="UP000294683">
    <property type="component" value="Unassembled WGS sequence"/>
</dbReference>
<protein>
    <submittedName>
        <fullName evidence="2">Transmembrane protein</fullName>
    </submittedName>
</protein>
<evidence type="ECO:0000313" key="3">
    <source>
        <dbReference type="EMBL" id="TDP28273.1"/>
    </source>
</evidence>
<feature type="transmembrane region" description="Helical" evidence="1">
    <location>
        <begin position="12"/>
        <end position="36"/>
    </location>
</feature>
<accession>A0A379AXY4</accession>
<keyword evidence="1" id="KW-1133">Transmembrane helix</keyword>
<keyword evidence="1" id="KW-0472">Membrane</keyword>
<feature type="transmembrane region" description="Helical" evidence="1">
    <location>
        <begin position="56"/>
        <end position="73"/>
    </location>
</feature>
<dbReference type="EMBL" id="SNXJ01000006">
    <property type="protein sequence ID" value="TDP28273.1"/>
    <property type="molecule type" value="Genomic_DNA"/>
</dbReference>
<gene>
    <name evidence="3" type="ORF">EV689_10642</name>
    <name evidence="2" type="ORF">NCTC11188_01567</name>
</gene>
<evidence type="ECO:0000313" key="2">
    <source>
        <dbReference type="EMBL" id="SUB27231.1"/>
    </source>
</evidence>
<name>A0A379AXY4_AVIGA</name>
<organism evidence="2 4">
    <name type="scientific">Avibacterium gallinarum</name>
    <name type="common">Pasteurella gallinarum</name>
    <dbReference type="NCBI Taxonomy" id="755"/>
    <lineage>
        <taxon>Bacteria</taxon>
        <taxon>Pseudomonadati</taxon>
        <taxon>Pseudomonadota</taxon>
        <taxon>Gammaproteobacteria</taxon>
        <taxon>Pasteurellales</taxon>
        <taxon>Pasteurellaceae</taxon>
        <taxon>Avibacterium</taxon>
    </lineage>
</organism>
<dbReference type="Proteomes" id="UP000255113">
    <property type="component" value="Unassembled WGS sequence"/>
</dbReference>
<dbReference type="Pfam" id="PF17364">
    <property type="entry name" value="DUF5389"/>
    <property type="match status" value="1"/>
</dbReference>
<keyword evidence="1 2" id="KW-0812">Transmembrane</keyword>
<dbReference type="AlphaFoldDB" id="A0A379AXY4"/>
<reference evidence="3 5" key="2">
    <citation type="submission" date="2019-03" db="EMBL/GenBank/DDBJ databases">
        <title>Genomic Encyclopedia of Type Strains, Phase IV (KMG-IV): sequencing the most valuable type-strain genomes for metagenomic binning, comparative biology and taxonomic classification.</title>
        <authorList>
            <person name="Goeker M."/>
        </authorList>
    </citation>
    <scope>NUCLEOTIDE SEQUENCE [LARGE SCALE GENOMIC DNA]</scope>
    <source>
        <strain evidence="3 5">DSM 17481</strain>
    </source>
</reference>
<sequence length="109" mass="12305">MIDMNKQKMPTGFSPFAWALAIFCLPILLWPLALLISPNLLKNPSLSDLQTTLMSIFFWVYPFILGISARILYLIHQRNAQQGKALLILSAVIFYAILGYVTMVGFRVA</sequence>
<dbReference type="InterPro" id="IPR035333">
    <property type="entry name" value="DUF5389"/>
</dbReference>
<proteinExistence type="predicted"/>
<reference evidence="2 4" key="1">
    <citation type="submission" date="2018-06" db="EMBL/GenBank/DDBJ databases">
        <authorList>
            <consortium name="Pathogen Informatics"/>
            <person name="Doyle S."/>
        </authorList>
    </citation>
    <scope>NUCLEOTIDE SEQUENCE [LARGE SCALE GENOMIC DNA]</scope>
    <source>
        <strain evidence="2 4">NCTC11188</strain>
    </source>
</reference>
<evidence type="ECO:0000256" key="1">
    <source>
        <dbReference type="SAM" id="Phobius"/>
    </source>
</evidence>
<evidence type="ECO:0000313" key="4">
    <source>
        <dbReference type="Proteomes" id="UP000255113"/>
    </source>
</evidence>
<evidence type="ECO:0000313" key="5">
    <source>
        <dbReference type="Proteomes" id="UP000294683"/>
    </source>
</evidence>
<keyword evidence="5" id="KW-1185">Reference proteome</keyword>
<dbReference type="EMBL" id="UGSQ01000003">
    <property type="protein sequence ID" value="SUB27231.1"/>
    <property type="molecule type" value="Genomic_DNA"/>
</dbReference>
<feature type="transmembrane region" description="Helical" evidence="1">
    <location>
        <begin position="85"/>
        <end position="106"/>
    </location>
</feature>